<protein>
    <submittedName>
        <fullName evidence="1">Hydroxyglutarate oxidase</fullName>
    </submittedName>
</protein>
<sequence length="60" mass="6397">MYDVIIIGSGLVGLGVANALQEHNPRLKLLIVDKEPGRRRIRAAITATWCTPASTISPAA</sequence>
<evidence type="ECO:0000313" key="2">
    <source>
        <dbReference type="Proteomes" id="UP000271603"/>
    </source>
</evidence>
<dbReference type="Proteomes" id="UP000271603">
    <property type="component" value="Chromosome"/>
</dbReference>
<dbReference type="AlphaFoldDB" id="A0A447QRR9"/>
<proteinExistence type="predicted"/>
<dbReference type="InterPro" id="IPR036188">
    <property type="entry name" value="FAD/NAD-bd_sf"/>
</dbReference>
<reference evidence="1 2" key="1">
    <citation type="submission" date="2018-12" db="EMBL/GenBank/DDBJ databases">
        <authorList>
            <consortium name="Pathogen Informatics"/>
        </authorList>
    </citation>
    <scope>NUCLEOTIDE SEQUENCE [LARGE SCALE GENOMIC DNA]</scope>
    <source>
        <strain evidence="1 2">NCTC9419</strain>
    </source>
</reference>
<evidence type="ECO:0000313" key="1">
    <source>
        <dbReference type="EMBL" id="VEA72712.1"/>
    </source>
</evidence>
<organism evidence="1 2">
    <name type="scientific">Serratia rubidaea</name>
    <name type="common">Serratia marinorubra</name>
    <dbReference type="NCBI Taxonomy" id="61652"/>
    <lineage>
        <taxon>Bacteria</taxon>
        <taxon>Pseudomonadati</taxon>
        <taxon>Pseudomonadota</taxon>
        <taxon>Gammaproteobacteria</taxon>
        <taxon>Enterobacterales</taxon>
        <taxon>Yersiniaceae</taxon>
        <taxon>Serratia</taxon>
    </lineage>
</organism>
<dbReference type="SUPFAM" id="SSF51905">
    <property type="entry name" value="FAD/NAD(P)-binding domain"/>
    <property type="match status" value="1"/>
</dbReference>
<dbReference type="Pfam" id="PF05834">
    <property type="entry name" value="Lycopene_cycl"/>
    <property type="match status" value="1"/>
</dbReference>
<accession>A0A447QRR9</accession>
<dbReference type="Gene3D" id="3.50.50.60">
    <property type="entry name" value="FAD/NAD(P)-binding domain"/>
    <property type="match status" value="1"/>
</dbReference>
<dbReference type="EMBL" id="LR134155">
    <property type="protein sequence ID" value="VEA72712.1"/>
    <property type="molecule type" value="Genomic_DNA"/>
</dbReference>
<name>A0A447QRR9_SERRU</name>
<gene>
    <name evidence="1" type="ORF">NCTC9419_04326</name>
</gene>